<dbReference type="AlphaFoldDB" id="A0A0R0AJE4"/>
<dbReference type="Proteomes" id="UP000051802">
    <property type="component" value="Unassembled WGS sequence"/>
</dbReference>
<dbReference type="EMBL" id="LLXU01000084">
    <property type="protein sequence ID" value="KRG41930.1"/>
    <property type="molecule type" value="Genomic_DNA"/>
</dbReference>
<dbReference type="NCBIfam" id="TIGR00969">
    <property type="entry name" value="3a0106s02"/>
    <property type="match status" value="1"/>
</dbReference>
<dbReference type="GO" id="GO:0015419">
    <property type="term" value="F:ABC-type sulfate transporter activity"/>
    <property type="evidence" value="ECO:0007669"/>
    <property type="project" value="UniProtKB-UniRule"/>
</dbReference>
<gene>
    <name evidence="11" type="ORF">ARC20_11140</name>
</gene>
<comment type="caution">
    <text evidence="11">The sequence shown here is derived from an EMBL/GenBank/DDBJ whole genome shotgun (WGS) entry which is preliminary data.</text>
</comment>
<evidence type="ECO:0000313" key="11">
    <source>
        <dbReference type="EMBL" id="KRG41930.1"/>
    </source>
</evidence>
<dbReference type="CDD" id="cd06261">
    <property type="entry name" value="TM_PBP2"/>
    <property type="match status" value="1"/>
</dbReference>
<dbReference type="InterPro" id="IPR011865">
    <property type="entry name" value="CysT_permease"/>
</dbReference>
<comment type="function">
    <text evidence="9">Part of the ABC transporter complex (TC 3.A.1.6.1) involved in sulfate/thiosulfate import.</text>
</comment>
<dbReference type="GO" id="GO:0005886">
    <property type="term" value="C:plasma membrane"/>
    <property type="evidence" value="ECO:0007669"/>
    <property type="project" value="UniProtKB-SubCell"/>
</dbReference>
<dbReference type="InterPro" id="IPR035906">
    <property type="entry name" value="MetI-like_sf"/>
</dbReference>
<feature type="transmembrane region" description="Helical" evidence="9">
    <location>
        <begin position="250"/>
        <end position="271"/>
    </location>
</feature>
<comment type="similarity">
    <text evidence="9">Belongs to the binding-protein-dependent transport system permease family. CysTW subfamily.</text>
</comment>
<dbReference type="STRING" id="676599.ARC20_11140"/>
<dbReference type="PROSITE" id="PS50928">
    <property type="entry name" value="ABC_TM1"/>
    <property type="match status" value="1"/>
</dbReference>
<protein>
    <recommendedName>
        <fullName evidence="9">Sulfate transport system permease protein CysT</fullName>
    </recommendedName>
</protein>
<dbReference type="RefSeq" id="WP_057646899.1">
    <property type="nucleotide sequence ID" value="NZ_LLXU01000084.1"/>
</dbReference>
<feature type="transmembrane region" description="Helical" evidence="9">
    <location>
        <begin position="193"/>
        <end position="214"/>
    </location>
</feature>
<dbReference type="PANTHER" id="PTHR30406">
    <property type="entry name" value="SULFATE TRANSPORT SYSTEM PERMEASE PROTEIN"/>
    <property type="match status" value="1"/>
</dbReference>
<evidence type="ECO:0000256" key="9">
    <source>
        <dbReference type="RuleBase" id="RU366001"/>
    </source>
</evidence>
<evidence type="ECO:0000256" key="8">
    <source>
        <dbReference type="ARBA" id="ARBA00025323"/>
    </source>
</evidence>
<keyword evidence="12" id="KW-1185">Reference proteome</keyword>
<evidence type="ECO:0000313" key="12">
    <source>
        <dbReference type="Proteomes" id="UP000051802"/>
    </source>
</evidence>
<evidence type="ECO:0000259" key="10">
    <source>
        <dbReference type="PROSITE" id="PS50928"/>
    </source>
</evidence>
<evidence type="ECO:0000256" key="4">
    <source>
        <dbReference type="ARBA" id="ARBA00022692"/>
    </source>
</evidence>
<dbReference type="InterPro" id="IPR000515">
    <property type="entry name" value="MetI-like"/>
</dbReference>
<name>A0A0R0AJE4_9GAMM</name>
<evidence type="ECO:0000256" key="3">
    <source>
        <dbReference type="ARBA" id="ARBA00022448"/>
    </source>
</evidence>
<feature type="transmembrane region" description="Helical" evidence="9">
    <location>
        <begin position="106"/>
        <end position="129"/>
    </location>
</feature>
<dbReference type="NCBIfam" id="TIGR02139">
    <property type="entry name" value="permease_CysT"/>
    <property type="match status" value="1"/>
</dbReference>
<dbReference type="SUPFAM" id="SSF161098">
    <property type="entry name" value="MetI-like"/>
    <property type="match status" value="1"/>
</dbReference>
<dbReference type="FunFam" id="1.10.3720.10:FF:000004">
    <property type="entry name" value="Sulfate transport system permease protein CysT"/>
    <property type="match status" value="1"/>
</dbReference>
<feature type="transmembrane region" description="Helical" evidence="9">
    <location>
        <begin position="21"/>
        <end position="45"/>
    </location>
</feature>
<evidence type="ECO:0000256" key="5">
    <source>
        <dbReference type="ARBA" id="ARBA00022989"/>
    </source>
</evidence>
<feature type="domain" description="ABC transmembrane type-1" evidence="10">
    <location>
        <begin position="68"/>
        <end position="271"/>
    </location>
</feature>
<keyword evidence="3 9" id="KW-0813">Transport</keyword>
<comment type="subunit">
    <text evidence="2">The complex is composed of two ATP-binding proteins (CysA), two transmembrane proteins (CysT and CysW) and a solute-binding protein (CysP).</text>
</comment>
<dbReference type="Gene3D" id="1.10.3720.10">
    <property type="entry name" value="MetI-like"/>
    <property type="match status" value="1"/>
</dbReference>
<keyword evidence="5 9" id="KW-1133">Transmembrane helix</keyword>
<evidence type="ECO:0000256" key="6">
    <source>
        <dbReference type="ARBA" id="ARBA00023032"/>
    </source>
</evidence>
<evidence type="ECO:0000256" key="2">
    <source>
        <dbReference type="ARBA" id="ARBA00011779"/>
    </source>
</evidence>
<evidence type="ECO:0000256" key="7">
    <source>
        <dbReference type="ARBA" id="ARBA00023136"/>
    </source>
</evidence>
<proteinExistence type="inferred from homology"/>
<keyword evidence="7 9" id="KW-0472">Membrane</keyword>
<dbReference type="Pfam" id="PF00528">
    <property type="entry name" value="BPD_transp_1"/>
    <property type="match status" value="1"/>
</dbReference>
<accession>A0A0R0AJE4</accession>
<feature type="transmembrane region" description="Helical" evidence="9">
    <location>
        <begin position="65"/>
        <end position="94"/>
    </location>
</feature>
<evidence type="ECO:0000256" key="1">
    <source>
        <dbReference type="ARBA" id="ARBA00004651"/>
    </source>
</evidence>
<dbReference type="PANTHER" id="PTHR30406:SF8">
    <property type="entry name" value="SULFATE TRANSPORT SYSTEM PERMEASE PROTEIN CYST"/>
    <property type="match status" value="1"/>
</dbReference>
<feature type="transmembrane region" description="Helical" evidence="9">
    <location>
        <begin position="149"/>
        <end position="172"/>
    </location>
</feature>
<keyword evidence="6 9" id="KW-0764">Sulfate transport</keyword>
<dbReference type="InterPro" id="IPR005667">
    <property type="entry name" value="Sulph_transpt2"/>
</dbReference>
<reference evidence="11 12" key="1">
    <citation type="submission" date="2015-10" db="EMBL/GenBank/DDBJ databases">
        <title>Genome sequencing and analysis of members of genus Stenotrophomonas.</title>
        <authorList>
            <person name="Patil P.P."/>
            <person name="Midha S."/>
            <person name="Patil P.B."/>
        </authorList>
    </citation>
    <scope>NUCLEOTIDE SEQUENCE [LARGE SCALE GENOMIC DNA]</scope>
    <source>
        <strain evidence="11 12">JCM 16536</strain>
    </source>
</reference>
<comment type="function">
    <text evidence="8">Part of the ABC transporter complex CysAWTP (TC 3.A.1.6.1) involved in sulfate/thiosulfate import. Probably responsible for the translocation of the substrate across the membrane.</text>
</comment>
<keyword evidence="4 9" id="KW-0812">Transmembrane</keyword>
<comment type="caution">
    <text evidence="9">Lacks conserved residue(s) required for the propagation of feature annotation.</text>
</comment>
<comment type="subcellular location">
    <subcellularLocation>
        <location evidence="1">Cell membrane</location>
        <topology evidence="1">Multi-pass membrane protein</topology>
    </subcellularLocation>
</comment>
<sequence length="284" mass="30262">MAVPAVSTPRPAPRRRVIPGFGLSLGITFVWLGLIVLIPLLGVFVKTSGLGWAGIWHAWTEPRVLSALRVSFGTALAAAAFNALMGTWVAWVLVRYRFPGKRLFDAMIDLPFALPTAVAGIALTALYGGNGWIGRFLEPLGIKVAYTTLGITVALVFVGLPFVVRVVQPVLLESEKELEEAAATLGAGRWQTVLGVVLPGLWPAVLTGFALAFARGVGEYGSVIFIAGNLPNATEIAPLLITIRLEEFDYAGATAIAAAMLLLSFGVLLLVNGLQGWMQRKGRE</sequence>
<dbReference type="OrthoDB" id="9804629at2"/>
<organism evidence="11 12">
    <name type="scientific">Stenotrophomonas panacihumi</name>
    <dbReference type="NCBI Taxonomy" id="676599"/>
    <lineage>
        <taxon>Bacteria</taxon>
        <taxon>Pseudomonadati</taxon>
        <taxon>Pseudomonadota</taxon>
        <taxon>Gammaproteobacteria</taxon>
        <taxon>Lysobacterales</taxon>
        <taxon>Lysobacteraceae</taxon>
        <taxon>Stenotrophomonas</taxon>
    </lineage>
</organism>